<sequence>MIPEEDRGPAWLRDYGYTDFSSIEADIQAMEQFASKLSATVQDDYAPHLATVTDAMATRLPDPPGEFVELFTFLSAHRDVADVAHQNVYNYANGTQDFALVAKDIGKKYSGSDAFSHAKVTDVDKAFNNVASLDGTSANEGNG</sequence>
<dbReference type="Proteomes" id="UP000623608">
    <property type="component" value="Unassembled WGS sequence"/>
</dbReference>
<evidence type="ECO:0000313" key="1">
    <source>
        <dbReference type="EMBL" id="GIF24463.1"/>
    </source>
</evidence>
<dbReference type="EMBL" id="BOMY01000046">
    <property type="protein sequence ID" value="GIF24463.1"/>
    <property type="molecule type" value="Genomic_DNA"/>
</dbReference>
<comment type="caution">
    <text evidence="1">The sequence shown here is derived from an EMBL/GenBank/DDBJ whole genome shotgun (WGS) entry which is preliminary data.</text>
</comment>
<organism evidence="1 2">
    <name type="scientific">Paractinoplanes tereljensis</name>
    <dbReference type="NCBI Taxonomy" id="571912"/>
    <lineage>
        <taxon>Bacteria</taxon>
        <taxon>Bacillati</taxon>
        <taxon>Actinomycetota</taxon>
        <taxon>Actinomycetes</taxon>
        <taxon>Micromonosporales</taxon>
        <taxon>Micromonosporaceae</taxon>
        <taxon>Paractinoplanes</taxon>
    </lineage>
</organism>
<dbReference type="AlphaFoldDB" id="A0A919NUB1"/>
<protein>
    <submittedName>
        <fullName evidence="1">Uncharacterized protein</fullName>
    </submittedName>
</protein>
<name>A0A919NUB1_9ACTN</name>
<reference evidence="1" key="1">
    <citation type="submission" date="2021-01" db="EMBL/GenBank/DDBJ databases">
        <title>Whole genome shotgun sequence of Actinoplanes tereljensis NBRC 105297.</title>
        <authorList>
            <person name="Komaki H."/>
            <person name="Tamura T."/>
        </authorList>
    </citation>
    <scope>NUCLEOTIDE SEQUENCE</scope>
    <source>
        <strain evidence="1">NBRC 105297</strain>
    </source>
</reference>
<keyword evidence="2" id="KW-1185">Reference proteome</keyword>
<gene>
    <name evidence="1" type="ORF">Ate02nite_71930</name>
</gene>
<proteinExistence type="predicted"/>
<accession>A0A919NUB1</accession>
<dbReference type="RefSeq" id="WP_203812330.1">
    <property type="nucleotide sequence ID" value="NZ_BOMY01000046.1"/>
</dbReference>
<evidence type="ECO:0000313" key="2">
    <source>
        <dbReference type="Proteomes" id="UP000623608"/>
    </source>
</evidence>